<feature type="transmembrane region" description="Helical" evidence="1">
    <location>
        <begin position="50"/>
        <end position="75"/>
    </location>
</feature>
<dbReference type="WBParaSite" id="Minc3s04459g36327">
    <property type="protein sequence ID" value="Minc3s04459g36327"/>
    <property type="gene ID" value="Minc3s04459g36327"/>
</dbReference>
<name>A0A914NDD3_MELIC</name>
<accession>A0A914NDD3</accession>
<organism evidence="2 3">
    <name type="scientific">Meloidogyne incognita</name>
    <name type="common">Southern root-knot nematode worm</name>
    <name type="synonym">Oxyuris incognita</name>
    <dbReference type="NCBI Taxonomy" id="6306"/>
    <lineage>
        <taxon>Eukaryota</taxon>
        <taxon>Metazoa</taxon>
        <taxon>Ecdysozoa</taxon>
        <taxon>Nematoda</taxon>
        <taxon>Chromadorea</taxon>
        <taxon>Rhabditida</taxon>
        <taxon>Tylenchina</taxon>
        <taxon>Tylenchomorpha</taxon>
        <taxon>Tylenchoidea</taxon>
        <taxon>Meloidogynidae</taxon>
        <taxon>Meloidogyninae</taxon>
        <taxon>Meloidogyne</taxon>
        <taxon>Meloidogyne incognita group</taxon>
    </lineage>
</organism>
<dbReference type="Proteomes" id="UP000887563">
    <property type="component" value="Unplaced"/>
</dbReference>
<evidence type="ECO:0000256" key="1">
    <source>
        <dbReference type="SAM" id="Phobius"/>
    </source>
</evidence>
<proteinExistence type="predicted"/>
<sequence>MHYITVLIQHNFTTKNYQNLRELLKLKRIMIFNVVFVFIILKKDNLHNQLLVNIFFTLIVFGLGIKITIIVHFVVKHFLLNSLNF</sequence>
<keyword evidence="1" id="KW-1133">Transmembrane helix</keyword>
<evidence type="ECO:0000313" key="2">
    <source>
        <dbReference type="Proteomes" id="UP000887563"/>
    </source>
</evidence>
<protein>
    <submittedName>
        <fullName evidence="3">Candidate secreted effector</fullName>
    </submittedName>
</protein>
<keyword evidence="1" id="KW-0812">Transmembrane</keyword>
<keyword evidence="2" id="KW-1185">Reference proteome</keyword>
<reference evidence="3" key="1">
    <citation type="submission" date="2022-11" db="UniProtKB">
        <authorList>
            <consortium name="WormBaseParasite"/>
        </authorList>
    </citation>
    <scope>IDENTIFICATION</scope>
</reference>
<evidence type="ECO:0000313" key="3">
    <source>
        <dbReference type="WBParaSite" id="Minc3s04459g36327"/>
    </source>
</evidence>
<keyword evidence="1" id="KW-0472">Membrane</keyword>
<dbReference type="AlphaFoldDB" id="A0A914NDD3"/>
<feature type="transmembrane region" description="Helical" evidence="1">
    <location>
        <begin position="23"/>
        <end position="41"/>
    </location>
</feature>